<accession>A0A0C9UX33</accession>
<dbReference type="HOGENOM" id="CLU_918816_0_0_1"/>
<sequence>MPPQHRDRSPTRQQHKKKTILAYIALKLTQEKEPEGACLPALLYVVRIPRLLPGVPTGVLATVVAREERTSRSRPEIGGRKIDWEYLAEMTESQCEWAFRLPNTSAYKLKAPLGNQCDKLVNTDVEYNIRFKDNTSVELIGFQPATAVIIGVIWAFMVSQFWWCTEARRELGKELSEVTITHSTGRLEVHDSQKDSAGYACWGEVPREDAVDQWAGHGSTPGILNNYLSPHDLEIGCGEDEECVGVAAAAVFVYALMMKGVIQELDFLGKTLQEAFGVLGGSTEEFENLFRVEAIMEEEVGGS</sequence>
<name>A0A0C9UX33_SPHS4</name>
<keyword evidence="2" id="KW-1185">Reference proteome</keyword>
<protein>
    <submittedName>
        <fullName evidence="1">Uncharacterized protein</fullName>
    </submittedName>
</protein>
<organism evidence="1 2">
    <name type="scientific">Sphaerobolus stellatus (strain SS14)</name>
    <dbReference type="NCBI Taxonomy" id="990650"/>
    <lineage>
        <taxon>Eukaryota</taxon>
        <taxon>Fungi</taxon>
        <taxon>Dikarya</taxon>
        <taxon>Basidiomycota</taxon>
        <taxon>Agaricomycotina</taxon>
        <taxon>Agaricomycetes</taxon>
        <taxon>Phallomycetidae</taxon>
        <taxon>Geastrales</taxon>
        <taxon>Sphaerobolaceae</taxon>
        <taxon>Sphaerobolus</taxon>
    </lineage>
</organism>
<dbReference type="OrthoDB" id="68611at2759"/>
<evidence type="ECO:0000313" key="1">
    <source>
        <dbReference type="EMBL" id="KIJ39399.1"/>
    </source>
</evidence>
<proteinExistence type="predicted"/>
<dbReference type="AlphaFoldDB" id="A0A0C9UX33"/>
<reference evidence="1 2" key="1">
    <citation type="submission" date="2014-06" db="EMBL/GenBank/DDBJ databases">
        <title>Evolutionary Origins and Diversification of the Mycorrhizal Mutualists.</title>
        <authorList>
            <consortium name="DOE Joint Genome Institute"/>
            <consortium name="Mycorrhizal Genomics Consortium"/>
            <person name="Kohler A."/>
            <person name="Kuo A."/>
            <person name="Nagy L.G."/>
            <person name="Floudas D."/>
            <person name="Copeland A."/>
            <person name="Barry K.W."/>
            <person name="Cichocki N."/>
            <person name="Veneault-Fourrey C."/>
            <person name="LaButti K."/>
            <person name="Lindquist E.A."/>
            <person name="Lipzen A."/>
            <person name="Lundell T."/>
            <person name="Morin E."/>
            <person name="Murat C."/>
            <person name="Riley R."/>
            <person name="Ohm R."/>
            <person name="Sun H."/>
            <person name="Tunlid A."/>
            <person name="Henrissat B."/>
            <person name="Grigoriev I.V."/>
            <person name="Hibbett D.S."/>
            <person name="Martin F."/>
        </authorList>
    </citation>
    <scope>NUCLEOTIDE SEQUENCE [LARGE SCALE GENOMIC DNA]</scope>
    <source>
        <strain evidence="1 2">SS14</strain>
    </source>
</reference>
<evidence type="ECO:0000313" key="2">
    <source>
        <dbReference type="Proteomes" id="UP000054279"/>
    </source>
</evidence>
<gene>
    <name evidence="1" type="ORF">M422DRAFT_257716</name>
</gene>
<dbReference type="EMBL" id="KN837152">
    <property type="protein sequence ID" value="KIJ39399.1"/>
    <property type="molecule type" value="Genomic_DNA"/>
</dbReference>
<dbReference type="Proteomes" id="UP000054279">
    <property type="component" value="Unassembled WGS sequence"/>
</dbReference>